<reference evidence="1" key="2">
    <citation type="submission" date="2020-11" db="EMBL/GenBank/DDBJ databases">
        <authorList>
            <person name="McCartney M.A."/>
            <person name="Auch B."/>
            <person name="Kono T."/>
            <person name="Mallez S."/>
            <person name="Becker A."/>
            <person name="Gohl D.M."/>
            <person name="Silverstein K.A.T."/>
            <person name="Koren S."/>
            <person name="Bechman K.B."/>
            <person name="Herman A."/>
            <person name="Abrahante J.E."/>
            <person name="Garbe J."/>
        </authorList>
    </citation>
    <scope>NUCLEOTIDE SEQUENCE</scope>
    <source>
        <strain evidence="1">Duluth1</strain>
        <tissue evidence="1">Whole animal</tissue>
    </source>
</reference>
<evidence type="ECO:0000313" key="2">
    <source>
        <dbReference type="Proteomes" id="UP000828390"/>
    </source>
</evidence>
<comment type="caution">
    <text evidence="1">The sequence shown here is derived from an EMBL/GenBank/DDBJ whole genome shotgun (WGS) entry which is preliminary data.</text>
</comment>
<name>A0A9D4RJM9_DREPO</name>
<gene>
    <name evidence="1" type="ORF">DPMN_034320</name>
</gene>
<accession>A0A9D4RJM9</accession>
<dbReference type="AlphaFoldDB" id="A0A9D4RJM9"/>
<reference evidence="1" key="1">
    <citation type="journal article" date="2019" name="bioRxiv">
        <title>The Genome of the Zebra Mussel, Dreissena polymorpha: A Resource for Invasive Species Research.</title>
        <authorList>
            <person name="McCartney M.A."/>
            <person name="Auch B."/>
            <person name="Kono T."/>
            <person name="Mallez S."/>
            <person name="Zhang Y."/>
            <person name="Obille A."/>
            <person name="Becker A."/>
            <person name="Abrahante J.E."/>
            <person name="Garbe J."/>
            <person name="Badalamenti J.P."/>
            <person name="Herman A."/>
            <person name="Mangelson H."/>
            <person name="Liachko I."/>
            <person name="Sullivan S."/>
            <person name="Sone E.D."/>
            <person name="Koren S."/>
            <person name="Silverstein K.A.T."/>
            <person name="Beckman K.B."/>
            <person name="Gohl D.M."/>
        </authorList>
    </citation>
    <scope>NUCLEOTIDE SEQUENCE</scope>
    <source>
        <strain evidence="1">Duluth1</strain>
        <tissue evidence="1">Whole animal</tissue>
    </source>
</reference>
<sequence>MTGSGAVRFLSILHTLKSMQGSSSTPTSGSLSQLLSLPTVSSPAVLGVFALSTEGA</sequence>
<proteinExistence type="predicted"/>
<protein>
    <submittedName>
        <fullName evidence="1">Uncharacterized protein</fullName>
    </submittedName>
</protein>
<dbReference type="Proteomes" id="UP000828390">
    <property type="component" value="Unassembled WGS sequence"/>
</dbReference>
<keyword evidence="2" id="KW-1185">Reference proteome</keyword>
<evidence type="ECO:0000313" key="1">
    <source>
        <dbReference type="EMBL" id="KAH3871126.1"/>
    </source>
</evidence>
<organism evidence="1 2">
    <name type="scientific">Dreissena polymorpha</name>
    <name type="common">Zebra mussel</name>
    <name type="synonym">Mytilus polymorpha</name>
    <dbReference type="NCBI Taxonomy" id="45954"/>
    <lineage>
        <taxon>Eukaryota</taxon>
        <taxon>Metazoa</taxon>
        <taxon>Spiralia</taxon>
        <taxon>Lophotrochozoa</taxon>
        <taxon>Mollusca</taxon>
        <taxon>Bivalvia</taxon>
        <taxon>Autobranchia</taxon>
        <taxon>Heteroconchia</taxon>
        <taxon>Euheterodonta</taxon>
        <taxon>Imparidentia</taxon>
        <taxon>Neoheterodontei</taxon>
        <taxon>Myida</taxon>
        <taxon>Dreissenoidea</taxon>
        <taxon>Dreissenidae</taxon>
        <taxon>Dreissena</taxon>
    </lineage>
</organism>
<dbReference type="EMBL" id="JAIWYP010000002">
    <property type="protein sequence ID" value="KAH3871126.1"/>
    <property type="molecule type" value="Genomic_DNA"/>
</dbReference>